<sequence length="267" mass="30732">MISYHHGQHLPDPPPSKELFSHLITHEARLTHQAASLNSFEITANVTTKPNDSPYRGHRSSRNCGSSRSHSCGQGGSSSSYSSDERSYCQGKTRGIALEKACIAGKLSVHDPDGRMEDDFNLDYVRPKDRNTMMFTMNTAYRTHRNRMHQYYSLFPNKEEALEHPYLNMKKEDWAPIYELFSTEEFQLEHESERRSFTKVQIFKDVLGMKAGYVRGLGFSMQHIGASSSVSSNDLVRRLGEARVEIEEMRARQMEYEELLVRHTEME</sequence>
<organism evidence="3 4">
    <name type="scientific">Morella rubra</name>
    <name type="common">Chinese bayberry</name>
    <dbReference type="NCBI Taxonomy" id="262757"/>
    <lineage>
        <taxon>Eukaryota</taxon>
        <taxon>Viridiplantae</taxon>
        <taxon>Streptophyta</taxon>
        <taxon>Embryophyta</taxon>
        <taxon>Tracheophyta</taxon>
        <taxon>Spermatophyta</taxon>
        <taxon>Magnoliopsida</taxon>
        <taxon>eudicotyledons</taxon>
        <taxon>Gunneridae</taxon>
        <taxon>Pentapetalae</taxon>
        <taxon>rosids</taxon>
        <taxon>fabids</taxon>
        <taxon>Fagales</taxon>
        <taxon>Myricaceae</taxon>
        <taxon>Morella</taxon>
    </lineage>
</organism>
<dbReference type="OrthoDB" id="1564766at2759"/>
<dbReference type="EMBL" id="RXIC02000025">
    <property type="protein sequence ID" value="KAB1205923.1"/>
    <property type="molecule type" value="Genomic_DNA"/>
</dbReference>
<dbReference type="AlphaFoldDB" id="A0A6A1UZW3"/>
<reference evidence="3 4" key="1">
    <citation type="journal article" date="2019" name="Plant Biotechnol. J.">
        <title>The red bayberry genome and genetic basis of sex determination.</title>
        <authorList>
            <person name="Jia H.M."/>
            <person name="Jia H.J."/>
            <person name="Cai Q.L."/>
            <person name="Wang Y."/>
            <person name="Zhao H.B."/>
            <person name="Yang W.F."/>
            <person name="Wang G.Y."/>
            <person name="Li Y.H."/>
            <person name="Zhan D.L."/>
            <person name="Shen Y.T."/>
            <person name="Niu Q.F."/>
            <person name="Chang L."/>
            <person name="Qiu J."/>
            <person name="Zhao L."/>
            <person name="Xie H.B."/>
            <person name="Fu W.Y."/>
            <person name="Jin J."/>
            <person name="Li X.W."/>
            <person name="Jiao Y."/>
            <person name="Zhou C.C."/>
            <person name="Tu T."/>
            <person name="Chai C.Y."/>
            <person name="Gao J.L."/>
            <person name="Fan L.J."/>
            <person name="van de Weg E."/>
            <person name="Wang J.Y."/>
            <person name="Gao Z.S."/>
        </authorList>
    </citation>
    <scope>NUCLEOTIDE SEQUENCE [LARGE SCALE GENOMIC DNA]</scope>
    <source>
        <tissue evidence="3">Leaves</tissue>
    </source>
</reference>
<gene>
    <name evidence="3" type="ORF">CJ030_MR7G016903</name>
</gene>
<feature type="coiled-coil region" evidence="1">
    <location>
        <begin position="232"/>
        <end position="259"/>
    </location>
</feature>
<keyword evidence="1" id="KW-0175">Coiled coil</keyword>
<feature type="compositionally biased region" description="Low complexity" evidence="2">
    <location>
        <begin position="62"/>
        <end position="82"/>
    </location>
</feature>
<name>A0A6A1UZW3_9ROSI</name>
<accession>A0A6A1UZW3</accession>
<proteinExistence type="predicted"/>
<dbReference type="PANTHER" id="PTHR33499:SF43">
    <property type="entry name" value="TRANSPOSASE, PTTA_EN_SPM, PLANT"/>
    <property type="match status" value="1"/>
</dbReference>
<evidence type="ECO:0000313" key="4">
    <source>
        <dbReference type="Proteomes" id="UP000516437"/>
    </source>
</evidence>
<keyword evidence="4" id="KW-1185">Reference proteome</keyword>
<evidence type="ECO:0000256" key="2">
    <source>
        <dbReference type="SAM" id="MobiDB-lite"/>
    </source>
</evidence>
<dbReference type="Proteomes" id="UP000516437">
    <property type="component" value="Chromosome 7"/>
</dbReference>
<protein>
    <submittedName>
        <fullName evidence="3">Uncharacterized protein</fullName>
    </submittedName>
</protein>
<dbReference type="PANTHER" id="PTHR33499">
    <property type="entry name" value="OS12G0282400 PROTEIN-RELATED"/>
    <property type="match status" value="1"/>
</dbReference>
<evidence type="ECO:0000313" key="3">
    <source>
        <dbReference type="EMBL" id="KAB1205923.1"/>
    </source>
</evidence>
<evidence type="ECO:0000256" key="1">
    <source>
        <dbReference type="SAM" id="Coils"/>
    </source>
</evidence>
<feature type="region of interest" description="Disordered" evidence="2">
    <location>
        <begin position="46"/>
        <end position="86"/>
    </location>
</feature>
<comment type="caution">
    <text evidence="3">The sequence shown here is derived from an EMBL/GenBank/DDBJ whole genome shotgun (WGS) entry which is preliminary data.</text>
</comment>